<comment type="similarity">
    <text evidence="1">Belongs to the beta type-B retroviral polymerase family. HERV class-II K(HML-2) pol subfamily.</text>
</comment>
<dbReference type="Gene3D" id="3.30.70.270">
    <property type="match status" value="1"/>
</dbReference>
<dbReference type="Pfam" id="PF13873">
    <property type="entry name" value="Myb_DNA-bind_5"/>
    <property type="match status" value="1"/>
</dbReference>
<name>A0AAD5ACV6_SILAS</name>
<dbReference type="InterPro" id="IPR043502">
    <property type="entry name" value="DNA/RNA_pol_sf"/>
</dbReference>
<dbReference type="AlphaFoldDB" id="A0AAD5ACV6"/>
<evidence type="ECO:0000259" key="4">
    <source>
        <dbReference type="PROSITE" id="PS50878"/>
    </source>
</evidence>
<dbReference type="EMBL" id="MU559653">
    <property type="protein sequence ID" value="KAI5614133.1"/>
    <property type="molecule type" value="Genomic_DNA"/>
</dbReference>
<feature type="domain" description="Reverse transcriptase" evidence="4">
    <location>
        <begin position="489"/>
        <end position="735"/>
    </location>
</feature>
<feature type="coiled-coil region" evidence="3">
    <location>
        <begin position="337"/>
        <end position="372"/>
    </location>
</feature>
<reference evidence="5" key="1">
    <citation type="submission" date="2018-07" db="EMBL/GenBank/DDBJ databases">
        <title>Comparative genomics of catfishes provides insights into carnivory and benthic adaptation.</title>
        <authorList>
            <person name="Zhang Y."/>
            <person name="Wang D."/>
            <person name="Peng Z."/>
            <person name="Zheng S."/>
            <person name="Shao F."/>
            <person name="Tao W."/>
        </authorList>
    </citation>
    <scope>NUCLEOTIDE SEQUENCE</scope>
    <source>
        <strain evidence="5">Chongqing</strain>
    </source>
</reference>
<dbReference type="GO" id="GO:0006259">
    <property type="term" value="P:DNA metabolic process"/>
    <property type="evidence" value="ECO:0007669"/>
    <property type="project" value="UniProtKB-ARBA"/>
</dbReference>
<gene>
    <name evidence="5" type="ORF">C0J50_3854</name>
</gene>
<dbReference type="CDD" id="cd01650">
    <property type="entry name" value="RT_nLTR_like"/>
    <property type="match status" value="1"/>
</dbReference>
<dbReference type="Gene3D" id="3.30.420.10">
    <property type="entry name" value="Ribonuclease H-like superfamily/Ribonuclease H"/>
    <property type="match status" value="1"/>
</dbReference>
<keyword evidence="3" id="KW-0175">Coiled coil</keyword>
<evidence type="ECO:0000313" key="5">
    <source>
        <dbReference type="EMBL" id="KAI5614133.1"/>
    </source>
</evidence>
<evidence type="ECO:0000256" key="2">
    <source>
        <dbReference type="ARBA" id="ARBA00012180"/>
    </source>
</evidence>
<dbReference type="InterPro" id="IPR036691">
    <property type="entry name" value="Endo/exonu/phosph_ase_sf"/>
</dbReference>
<dbReference type="Proteomes" id="UP001205998">
    <property type="component" value="Unassembled WGS sequence"/>
</dbReference>
<dbReference type="SUPFAM" id="SSF56672">
    <property type="entry name" value="DNA/RNA polymerases"/>
    <property type="match status" value="1"/>
</dbReference>
<comment type="caution">
    <text evidence="5">The sequence shown here is derived from an EMBL/GenBank/DDBJ whole genome shotgun (WGS) entry which is preliminary data.</text>
</comment>
<organism evidence="5 6">
    <name type="scientific">Silurus asotus</name>
    <name type="common">Amur catfish</name>
    <name type="synonym">Parasilurus asotus</name>
    <dbReference type="NCBI Taxonomy" id="30991"/>
    <lineage>
        <taxon>Eukaryota</taxon>
        <taxon>Metazoa</taxon>
        <taxon>Chordata</taxon>
        <taxon>Craniata</taxon>
        <taxon>Vertebrata</taxon>
        <taxon>Euteleostomi</taxon>
        <taxon>Actinopterygii</taxon>
        <taxon>Neopterygii</taxon>
        <taxon>Teleostei</taxon>
        <taxon>Ostariophysi</taxon>
        <taxon>Siluriformes</taxon>
        <taxon>Siluridae</taxon>
        <taxon>Silurus</taxon>
    </lineage>
</organism>
<dbReference type="InterPro" id="IPR000477">
    <property type="entry name" value="RT_dom"/>
</dbReference>
<dbReference type="InterPro" id="IPR036397">
    <property type="entry name" value="RNaseH_sf"/>
</dbReference>
<dbReference type="GO" id="GO:0003676">
    <property type="term" value="F:nucleic acid binding"/>
    <property type="evidence" value="ECO:0007669"/>
    <property type="project" value="InterPro"/>
</dbReference>
<keyword evidence="6" id="KW-1185">Reference proteome</keyword>
<proteinExistence type="inferred from homology"/>
<dbReference type="InterPro" id="IPR043128">
    <property type="entry name" value="Rev_trsase/Diguanyl_cyclase"/>
</dbReference>
<dbReference type="CDD" id="cd09076">
    <property type="entry name" value="L1-EN"/>
    <property type="match status" value="1"/>
</dbReference>
<dbReference type="EC" id="3.1.26.4" evidence="2"/>
<dbReference type="GO" id="GO:0004523">
    <property type="term" value="F:RNA-DNA hybrid ribonuclease activity"/>
    <property type="evidence" value="ECO:0007669"/>
    <property type="project" value="UniProtKB-EC"/>
</dbReference>
<dbReference type="Pfam" id="PF00078">
    <property type="entry name" value="RVT_1"/>
    <property type="match status" value="1"/>
</dbReference>
<dbReference type="InterPro" id="IPR038717">
    <property type="entry name" value="Tc1-like_DDE_dom"/>
</dbReference>
<evidence type="ECO:0000256" key="3">
    <source>
        <dbReference type="SAM" id="Coils"/>
    </source>
</evidence>
<dbReference type="Pfam" id="PF13358">
    <property type="entry name" value="DDE_3"/>
    <property type="match status" value="1"/>
</dbReference>
<sequence length="1034" mass="120192">MTGKGREVADMMERRKVDMLCVKETKWKGSKARNIGGGFKLFYHGVDGKRNGVGVILKEEYSKSVVEVKRVSDRVMIVKVEVEGMMINVISAYAPQVGCEMEEKERFWSELDEVVDGVPRKERLVIGADFNGHVGEGNRGDEEVMGRYGFKERNVEGQMVVDFAKRMEMAVVNTYFKKKEDHRVTYKSGGRCTQVDYVLCRRCNLKEIGDCKVLAGDSVARQHRMVVCRMVLEAKKKRRRVRTERRIRWWKLKEEECSVRFREEVRERLSGVKEVLDDWATTAGVMREAARKVLGVTSGNRKEDKETWWWNEEVQESIRRKRLAKQKWDRQSDEKSRQEYKEMRQQVKRDVAKAKEKAYEELYERLDTKEGEKDLYRLARQRDRAGKDVLQVRAVKDGEGNVLTSEESVLRRWREYFEQLMNEENQRERRLDDVELVKQDVDRISKEEVRAAIKRMKSGKSVGPDDIPVEAWRCLGEMAVEFLTRLFNRILEGEKMPEEWRRSVLVPIFKHKGDVQTCSNYRGIKLISHTMKLWERVVEARLREEVTICEQQYGFMPRKSTTDALFALRMLMEKYREGQKELHCVFVDLEKAYDRVPREELWYCMRKSGVSEKYVRVVQDMYEDSVTAVKCAVGTTDWFRVKVGLHQGSALSPFLFAVVMDRLTDEVRQESPWTMMFADDIVICCESREQVEKSLERWRYALERRGMKLSRSKTEYMCVNEREGSGVVRLQGEELQKVEEFSPIQNIMASHAKKRKMNFSEREVEIIVEEMEKQKHILVNHFNAGVTHIAKNNAWMEILKRVNAVTNCQRELAEVKKKWSDLKTEVRRKVAQARAAIEDTGDCTTVPVILTAMQQRICNLLGEATIISLPAGESEEPSGEIAVAVPISTTATTVTLTQSIQPAPGTTCEMKTLEGPGNFVRVHGIMNALKYQDILNKNLMASARKLKMGSHWVFQQDNDPKHVAKSTQKWFSSHKLKVLPWPSQSPDLNPIENLWGKLKRRVHKRGPRTLDDLERLCKEEWSKIPLSVFSNLGK</sequence>
<dbReference type="Gene3D" id="3.60.10.10">
    <property type="entry name" value="Endonuclease/exonuclease/phosphatase"/>
    <property type="match status" value="1"/>
</dbReference>
<dbReference type="SUPFAM" id="SSF56219">
    <property type="entry name" value="DNase I-like"/>
    <property type="match status" value="1"/>
</dbReference>
<dbReference type="PROSITE" id="PS50878">
    <property type="entry name" value="RT_POL"/>
    <property type="match status" value="1"/>
</dbReference>
<protein>
    <recommendedName>
        <fullName evidence="2">ribonuclease H</fullName>
        <ecNumber evidence="2">3.1.26.4</ecNumber>
    </recommendedName>
</protein>
<dbReference type="PANTHER" id="PTHR19446">
    <property type="entry name" value="REVERSE TRANSCRIPTASES"/>
    <property type="match status" value="1"/>
</dbReference>
<dbReference type="InterPro" id="IPR028002">
    <property type="entry name" value="Myb_DNA-bind_5"/>
</dbReference>
<accession>A0AAD5ACV6</accession>
<evidence type="ECO:0000313" key="6">
    <source>
        <dbReference type="Proteomes" id="UP001205998"/>
    </source>
</evidence>
<evidence type="ECO:0000256" key="1">
    <source>
        <dbReference type="ARBA" id="ARBA00010879"/>
    </source>
</evidence>